<comment type="caution">
    <text evidence="4">The sequence shown here is derived from an EMBL/GenBank/DDBJ whole genome shotgun (WGS) entry which is preliminary data.</text>
</comment>
<dbReference type="CDD" id="cd05374">
    <property type="entry name" value="17beta-HSD-like_SDR_c"/>
    <property type="match status" value="1"/>
</dbReference>
<dbReference type="Pfam" id="PF00106">
    <property type="entry name" value="adh_short"/>
    <property type="match status" value="1"/>
</dbReference>
<evidence type="ECO:0000313" key="4">
    <source>
        <dbReference type="EMBL" id="TCL02741.1"/>
    </source>
</evidence>
<organism evidence="4 5">
    <name type="scientific">Sodalis ligni</name>
    <dbReference type="NCBI Taxonomy" id="2697027"/>
    <lineage>
        <taxon>Bacteria</taxon>
        <taxon>Pseudomonadati</taxon>
        <taxon>Pseudomonadota</taxon>
        <taxon>Gammaproteobacteria</taxon>
        <taxon>Enterobacterales</taxon>
        <taxon>Bruguierivoracaceae</taxon>
        <taxon>Sodalis</taxon>
    </lineage>
</organism>
<comment type="similarity">
    <text evidence="1 3">Belongs to the short-chain dehydrogenases/reductases (SDR) family.</text>
</comment>
<name>A0A4R1NAX4_9GAMM</name>
<keyword evidence="5" id="KW-1185">Reference proteome</keyword>
<evidence type="ECO:0000256" key="3">
    <source>
        <dbReference type="RuleBase" id="RU000363"/>
    </source>
</evidence>
<evidence type="ECO:0000256" key="1">
    <source>
        <dbReference type="ARBA" id="ARBA00006484"/>
    </source>
</evidence>
<dbReference type="PANTHER" id="PTHR43976:SF16">
    <property type="entry name" value="SHORT-CHAIN DEHYDROGENASE_REDUCTASE FAMILY PROTEIN"/>
    <property type="match status" value="1"/>
</dbReference>
<dbReference type="PRINTS" id="PR00080">
    <property type="entry name" value="SDRFAMILY"/>
</dbReference>
<dbReference type="InterPro" id="IPR036291">
    <property type="entry name" value="NAD(P)-bd_dom_sf"/>
</dbReference>
<evidence type="ECO:0000313" key="5">
    <source>
        <dbReference type="Proteomes" id="UP000294555"/>
    </source>
</evidence>
<dbReference type="InterPro" id="IPR051911">
    <property type="entry name" value="SDR_oxidoreductase"/>
</dbReference>
<dbReference type="EMBL" id="SJOI01000001">
    <property type="protein sequence ID" value="TCL02741.1"/>
    <property type="molecule type" value="Genomic_DNA"/>
</dbReference>
<proteinExistence type="inferred from homology"/>
<dbReference type="Proteomes" id="UP000294555">
    <property type="component" value="Unassembled WGS sequence"/>
</dbReference>
<reference evidence="4 5" key="1">
    <citation type="submission" date="2019-02" db="EMBL/GenBank/DDBJ databases">
        <title>Investigation of anaerobic lignin degradation for improved lignocellulosic biofuels.</title>
        <authorList>
            <person name="Deangelis K."/>
        </authorList>
    </citation>
    <scope>NUCLEOTIDE SEQUENCE [LARGE SCALE GENOMIC DNA]</scope>
    <source>
        <strain evidence="4 5">159R</strain>
    </source>
</reference>
<dbReference type="InterPro" id="IPR002347">
    <property type="entry name" value="SDR_fam"/>
</dbReference>
<protein>
    <submittedName>
        <fullName evidence="4">NADP-dependent 3-hydroxy acid dehydrogenase YdfG</fullName>
    </submittedName>
</protein>
<dbReference type="RefSeq" id="WP_132921673.1">
    <property type="nucleotide sequence ID" value="NZ_SJOI01000001.1"/>
</dbReference>
<dbReference type="Gene3D" id="3.40.50.720">
    <property type="entry name" value="NAD(P)-binding Rossmann-like Domain"/>
    <property type="match status" value="1"/>
</dbReference>
<dbReference type="AlphaFoldDB" id="A0A4R1NAX4"/>
<dbReference type="PRINTS" id="PR00081">
    <property type="entry name" value="GDHRDH"/>
</dbReference>
<dbReference type="SUPFAM" id="SSF51735">
    <property type="entry name" value="NAD(P)-binding Rossmann-fold domains"/>
    <property type="match status" value="1"/>
</dbReference>
<dbReference type="GO" id="GO:0016491">
    <property type="term" value="F:oxidoreductase activity"/>
    <property type="evidence" value="ECO:0007669"/>
    <property type="project" value="UniProtKB-KW"/>
</dbReference>
<sequence length="284" mass="30297">MSQVWFITGSAAGLGLSITEAALAAGNKVIASARKPERLAGLVATYGDRILPVELDVTDSAAAQRAVAAGIAAFGGIDVLVNNAGYGHMAPFEQTQEQAFRTEVETNFFGVVNVTRAVLPFMRERRAGYIFQVSSVGGRMGMPGMSAYQSAKWAVGGFSEVLAKEVSPLGIRVCCLEPGGMSTNWGERALQDVPPIMPEYESSVGALLGFLKQYLDHENGDPAKVAQVILALAGHSVLPEHLLLGSDAVQYCAAAELTRQQEAERWIKVSNYIDKGQDIPLELP</sequence>
<dbReference type="PANTHER" id="PTHR43976">
    <property type="entry name" value="SHORT CHAIN DEHYDROGENASE"/>
    <property type="match status" value="1"/>
</dbReference>
<dbReference type="OrthoDB" id="8613661at2"/>
<keyword evidence="2" id="KW-0560">Oxidoreductase</keyword>
<gene>
    <name evidence="4" type="ORF">EZJ58_0771</name>
</gene>
<accession>A0A4R1NAX4</accession>
<evidence type="ECO:0000256" key="2">
    <source>
        <dbReference type="ARBA" id="ARBA00023002"/>
    </source>
</evidence>